<evidence type="ECO:0000259" key="1">
    <source>
        <dbReference type="Pfam" id="PF03551"/>
    </source>
</evidence>
<dbReference type="InterPro" id="IPR036388">
    <property type="entry name" value="WH-like_DNA-bd_sf"/>
</dbReference>
<accession>A0ABN2ZYS3</accession>
<gene>
    <name evidence="2" type="ORF">GCM10009760_44710</name>
</gene>
<dbReference type="Gene3D" id="1.10.10.10">
    <property type="entry name" value="Winged helix-like DNA-binding domain superfamily/Winged helix DNA-binding domain"/>
    <property type="match status" value="1"/>
</dbReference>
<sequence length="207" mass="23348">MTDTPLRSSPLALTVLSLLHYQPLHPYGMQRLIKEWGKDQVVNVNQRASIYRTIERLLAAGLVEIEGTGRDQQYAERTVYRITEPGRRITREWLLEMLGAPKQEYPQFPVALSFALMLTPDEARTVLERRAESITRSLEQLDALLEGEGDGGLSRVVMLETEYQRTVAAAELRWLTGVVEDLKAGRLAWTWEELTALAGSAAPVLED</sequence>
<dbReference type="InterPro" id="IPR005149">
    <property type="entry name" value="Tscrpt_reg_PadR_N"/>
</dbReference>
<dbReference type="InterPro" id="IPR036390">
    <property type="entry name" value="WH_DNA-bd_sf"/>
</dbReference>
<evidence type="ECO:0000313" key="2">
    <source>
        <dbReference type="EMBL" id="GAA2150380.1"/>
    </source>
</evidence>
<dbReference type="RefSeq" id="WP_344467688.1">
    <property type="nucleotide sequence ID" value="NZ_BAAANT010000029.1"/>
</dbReference>
<organism evidence="2 3">
    <name type="scientific">Kitasatospora kazusensis</name>
    <dbReference type="NCBI Taxonomy" id="407974"/>
    <lineage>
        <taxon>Bacteria</taxon>
        <taxon>Bacillati</taxon>
        <taxon>Actinomycetota</taxon>
        <taxon>Actinomycetes</taxon>
        <taxon>Kitasatosporales</taxon>
        <taxon>Streptomycetaceae</taxon>
        <taxon>Kitasatospora</taxon>
    </lineage>
</organism>
<dbReference type="Proteomes" id="UP001422759">
    <property type="component" value="Unassembled WGS sequence"/>
</dbReference>
<dbReference type="Pfam" id="PF03551">
    <property type="entry name" value="PadR"/>
    <property type="match status" value="1"/>
</dbReference>
<feature type="domain" description="Transcription regulator PadR N-terminal" evidence="1">
    <location>
        <begin position="15"/>
        <end position="89"/>
    </location>
</feature>
<evidence type="ECO:0000313" key="3">
    <source>
        <dbReference type="Proteomes" id="UP001422759"/>
    </source>
</evidence>
<dbReference type="SUPFAM" id="SSF46785">
    <property type="entry name" value="Winged helix' DNA-binding domain"/>
    <property type="match status" value="1"/>
</dbReference>
<reference evidence="2 3" key="1">
    <citation type="journal article" date="2019" name="Int. J. Syst. Evol. Microbiol.">
        <title>The Global Catalogue of Microorganisms (GCM) 10K type strain sequencing project: providing services to taxonomists for standard genome sequencing and annotation.</title>
        <authorList>
            <consortium name="The Broad Institute Genomics Platform"/>
            <consortium name="The Broad Institute Genome Sequencing Center for Infectious Disease"/>
            <person name="Wu L."/>
            <person name="Ma J."/>
        </authorList>
    </citation>
    <scope>NUCLEOTIDE SEQUENCE [LARGE SCALE GENOMIC DNA]</scope>
    <source>
        <strain evidence="2 3">JCM 14560</strain>
    </source>
</reference>
<dbReference type="InterPro" id="IPR052509">
    <property type="entry name" value="Metal_resp_DNA-bind_regulator"/>
</dbReference>
<comment type="caution">
    <text evidence="2">The sequence shown here is derived from an EMBL/GenBank/DDBJ whole genome shotgun (WGS) entry which is preliminary data.</text>
</comment>
<keyword evidence="3" id="KW-1185">Reference proteome</keyword>
<dbReference type="PANTHER" id="PTHR33169">
    <property type="entry name" value="PADR-FAMILY TRANSCRIPTIONAL REGULATOR"/>
    <property type="match status" value="1"/>
</dbReference>
<protein>
    <submittedName>
        <fullName evidence="2">PadR family transcriptional regulator</fullName>
    </submittedName>
</protein>
<dbReference type="EMBL" id="BAAANT010000029">
    <property type="protein sequence ID" value="GAA2150380.1"/>
    <property type="molecule type" value="Genomic_DNA"/>
</dbReference>
<proteinExistence type="predicted"/>
<name>A0ABN2ZYS3_9ACTN</name>
<dbReference type="PANTHER" id="PTHR33169:SF14">
    <property type="entry name" value="TRANSCRIPTIONAL REGULATOR RV3488"/>
    <property type="match status" value="1"/>
</dbReference>